<dbReference type="AlphaFoldDB" id="A0A916TH18"/>
<evidence type="ECO:0000256" key="3">
    <source>
        <dbReference type="ARBA" id="ARBA00022617"/>
    </source>
</evidence>
<gene>
    <name evidence="13" type="ORF">GCM10011380_36430</name>
</gene>
<keyword evidence="5 9" id="KW-0479">Metal-binding</keyword>
<comment type="caution">
    <text evidence="13">The sequence shown here is derived from an EMBL/GenBank/DDBJ whole genome shotgun (WGS) entry which is preliminary data.</text>
</comment>
<evidence type="ECO:0000259" key="12">
    <source>
        <dbReference type="PROSITE" id="PS51007"/>
    </source>
</evidence>
<evidence type="ECO:0000256" key="1">
    <source>
        <dbReference type="ARBA" id="ARBA00004141"/>
    </source>
</evidence>
<dbReference type="GO" id="GO:0009055">
    <property type="term" value="F:electron transfer activity"/>
    <property type="evidence" value="ECO:0007669"/>
    <property type="project" value="InterPro"/>
</dbReference>
<keyword evidence="3 9" id="KW-0349">Heme</keyword>
<dbReference type="PANTHER" id="PTHR31632:SF2">
    <property type="entry name" value="PLASMA MEMBRANE IRON PERMEASE"/>
    <property type="match status" value="1"/>
</dbReference>
<dbReference type="GO" id="GO:0033573">
    <property type="term" value="C:high-affinity iron permease complex"/>
    <property type="evidence" value="ECO:0007669"/>
    <property type="project" value="InterPro"/>
</dbReference>
<feature type="transmembrane region" description="Helical" evidence="10">
    <location>
        <begin position="570"/>
        <end position="592"/>
    </location>
</feature>
<dbReference type="Gene3D" id="1.10.760.10">
    <property type="entry name" value="Cytochrome c-like domain"/>
    <property type="match status" value="1"/>
</dbReference>
<name>A0A916TH18_9SPHN</name>
<comment type="subcellular location">
    <subcellularLocation>
        <location evidence="1">Membrane</location>
        <topology evidence="1">Multi-pass membrane protein</topology>
    </subcellularLocation>
</comment>
<keyword evidence="11" id="KW-0732">Signal</keyword>
<keyword evidence="7 9" id="KW-0408">Iron</keyword>
<evidence type="ECO:0000313" key="14">
    <source>
        <dbReference type="Proteomes" id="UP000623067"/>
    </source>
</evidence>
<sequence>MSSSCFAWAKPAFALVASLMLLLIPSAAMADTGDVQTAWRLLDYMAVDYGGAVANGSVKSVSEYAEMTEFAAGVSIRLRALPATPERQSLIQRASQLQGVIARKGSPQDVAAFAHGLAADLLKAYPVPLAPDKAPDLAAGTRLFAQNCSSCHGLTGNGRGPDAAKLATPPIAFTDTERARQRSVFALYQVISQGIDGTAMQSFADLPNDQRWALAFRAGSFALADAQAVEGERLWKLDAGLRARIPDLKTLVALTPTALAGNIGQAKADAVLAYLRRHPEQVMQQAPGSLSVARAKLAQSLSAFRRGDRRAAKELALSAYLDGFEPIEPMLSARDATLMSRIEGAMGEYRAAVESNTSADDVAERVAVLGGLLDDAEAALAPDAATQASTFLGAFTVLLREGLEALLIVVAMIAFLRKAERSEALRYVHGGWIGALVAGGITWAIATYAVGISGASRELTEGFGSLFAAIILLSVGIWMHGKAQADQWQRYIREKMSRALSGGSGWFLFGLAFVVVYREVFETILFYAALSTQGNNGMLLAGAGAAIGLLGIIAWVMLRYSRTLPITQFFRYSSWLMAALTVVLAGKGVAALQEAGIIDIAPLASVPRLSMLGLFPTWQSVLAQLAMLAAIVIGFAFNRRKRLPVRRVSPG</sequence>
<evidence type="ECO:0000256" key="5">
    <source>
        <dbReference type="ARBA" id="ARBA00022723"/>
    </source>
</evidence>
<comment type="similarity">
    <text evidence="2">Belongs to the oxidase-dependent Fe transporter (OFeT) (TC 9.A.10.1) family.</text>
</comment>
<feature type="chain" id="PRO_5037552345" description="Cytochrome c domain-containing protein" evidence="11">
    <location>
        <begin position="31"/>
        <end position="651"/>
    </location>
</feature>
<dbReference type="GO" id="GO:0046872">
    <property type="term" value="F:metal ion binding"/>
    <property type="evidence" value="ECO:0007669"/>
    <property type="project" value="UniProtKB-KW"/>
</dbReference>
<feature type="transmembrane region" description="Helical" evidence="10">
    <location>
        <begin position="427"/>
        <end position="450"/>
    </location>
</feature>
<dbReference type="SUPFAM" id="SSF46626">
    <property type="entry name" value="Cytochrome c"/>
    <property type="match status" value="1"/>
</dbReference>
<accession>A0A916TH18</accession>
<proteinExistence type="inferred from homology"/>
<evidence type="ECO:0000256" key="4">
    <source>
        <dbReference type="ARBA" id="ARBA00022692"/>
    </source>
</evidence>
<dbReference type="PROSITE" id="PS51007">
    <property type="entry name" value="CYTC"/>
    <property type="match status" value="1"/>
</dbReference>
<protein>
    <recommendedName>
        <fullName evidence="12">Cytochrome c domain-containing protein</fullName>
    </recommendedName>
</protein>
<dbReference type="EMBL" id="BMIH01000010">
    <property type="protein sequence ID" value="GGB43704.1"/>
    <property type="molecule type" value="Genomic_DNA"/>
</dbReference>
<keyword evidence="8 10" id="KW-0472">Membrane</keyword>
<evidence type="ECO:0000256" key="6">
    <source>
        <dbReference type="ARBA" id="ARBA00022989"/>
    </source>
</evidence>
<dbReference type="Proteomes" id="UP000623067">
    <property type="component" value="Unassembled WGS sequence"/>
</dbReference>
<reference evidence="13" key="1">
    <citation type="journal article" date="2014" name="Int. J. Syst. Evol. Microbiol.">
        <title>Complete genome sequence of Corynebacterium casei LMG S-19264T (=DSM 44701T), isolated from a smear-ripened cheese.</title>
        <authorList>
            <consortium name="US DOE Joint Genome Institute (JGI-PGF)"/>
            <person name="Walter F."/>
            <person name="Albersmeier A."/>
            <person name="Kalinowski J."/>
            <person name="Ruckert C."/>
        </authorList>
    </citation>
    <scope>NUCLEOTIDE SEQUENCE</scope>
    <source>
        <strain evidence="13">CGMCC 1.15330</strain>
    </source>
</reference>
<reference evidence="13" key="2">
    <citation type="submission" date="2020-09" db="EMBL/GenBank/DDBJ databases">
        <authorList>
            <person name="Sun Q."/>
            <person name="Zhou Y."/>
        </authorList>
    </citation>
    <scope>NUCLEOTIDE SEQUENCE</scope>
    <source>
        <strain evidence="13">CGMCC 1.15330</strain>
    </source>
</reference>
<keyword evidence="14" id="KW-1185">Reference proteome</keyword>
<dbReference type="InterPro" id="IPR009056">
    <property type="entry name" value="Cyt_c-like_dom"/>
</dbReference>
<keyword evidence="6 10" id="KW-1133">Transmembrane helix</keyword>
<feature type="signal peptide" evidence="11">
    <location>
        <begin position="1"/>
        <end position="30"/>
    </location>
</feature>
<dbReference type="InterPro" id="IPR036909">
    <property type="entry name" value="Cyt_c-like_dom_sf"/>
</dbReference>
<dbReference type="GO" id="GO:0020037">
    <property type="term" value="F:heme binding"/>
    <property type="evidence" value="ECO:0007669"/>
    <property type="project" value="InterPro"/>
</dbReference>
<organism evidence="13 14">
    <name type="scientific">Sphingomonas metalli</name>
    <dbReference type="NCBI Taxonomy" id="1779358"/>
    <lineage>
        <taxon>Bacteria</taxon>
        <taxon>Pseudomonadati</taxon>
        <taxon>Pseudomonadota</taxon>
        <taxon>Alphaproteobacteria</taxon>
        <taxon>Sphingomonadales</taxon>
        <taxon>Sphingomonadaceae</taxon>
        <taxon>Sphingomonas</taxon>
    </lineage>
</organism>
<dbReference type="GO" id="GO:0015093">
    <property type="term" value="F:ferrous iron transmembrane transporter activity"/>
    <property type="evidence" value="ECO:0007669"/>
    <property type="project" value="TreeGrafter"/>
</dbReference>
<feature type="transmembrane region" description="Helical" evidence="10">
    <location>
        <begin position="462"/>
        <end position="479"/>
    </location>
</feature>
<evidence type="ECO:0000256" key="8">
    <source>
        <dbReference type="ARBA" id="ARBA00023136"/>
    </source>
</evidence>
<feature type="transmembrane region" description="Helical" evidence="10">
    <location>
        <begin position="612"/>
        <end position="637"/>
    </location>
</feature>
<feature type="domain" description="Cytochrome c" evidence="12">
    <location>
        <begin position="135"/>
        <end position="279"/>
    </location>
</feature>
<evidence type="ECO:0000256" key="2">
    <source>
        <dbReference type="ARBA" id="ARBA00008333"/>
    </source>
</evidence>
<dbReference type="InterPro" id="IPR004923">
    <property type="entry name" value="FTR1/Fip1/EfeU"/>
</dbReference>
<feature type="transmembrane region" description="Helical" evidence="10">
    <location>
        <begin position="499"/>
        <end position="517"/>
    </location>
</feature>
<evidence type="ECO:0000256" key="10">
    <source>
        <dbReference type="SAM" id="Phobius"/>
    </source>
</evidence>
<evidence type="ECO:0000256" key="7">
    <source>
        <dbReference type="ARBA" id="ARBA00023004"/>
    </source>
</evidence>
<keyword evidence="4 10" id="KW-0812">Transmembrane</keyword>
<dbReference type="Pfam" id="PF13442">
    <property type="entry name" value="Cytochrome_CBB3"/>
    <property type="match status" value="1"/>
</dbReference>
<dbReference type="PANTHER" id="PTHR31632">
    <property type="entry name" value="IRON TRANSPORTER FTH1"/>
    <property type="match status" value="1"/>
</dbReference>
<evidence type="ECO:0000256" key="11">
    <source>
        <dbReference type="SAM" id="SignalP"/>
    </source>
</evidence>
<dbReference type="Pfam" id="PF03239">
    <property type="entry name" value="FTR1"/>
    <property type="match status" value="1"/>
</dbReference>
<evidence type="ECO:0000256" key="9">
    <source>
        <dbReference type="PROSITE-ProRule" id="PRU00433"/>
    </source>
</evidence>
<feature type="transmembrane region" description="Helical" evidence="10">
    <location>
        <begin position="537"/>
        <end position="558"/>
    </location>
</feature>
<evidence type="ECO:0000313" key="13">
    <source>
        <dbReference type="EMBL" id="GGB43704.1"/>
    </source>
</evidence>
<feature type="transmembrane region" description="Helical" evidence="10">
    <location>
        <begin position="391"/>
        <end position="415"/>
    </location>
</feature>